<evidence type="ECO:0000259" key="9">
    <source>
        <dbReference type="Pfam" id="PF08437"/>
    </source>
</evidence>
<evidence type="ECO:0000313" key="10">
    <source>
        <dbReference type="EMBL" id="SEI83817.1"/>
    </source>
</evidence>
<accession>A0A1H6U2N7</accession>
<dbReference type="AlphaFoldDB" id="A0A1H6U2N7"/>
<dbReference type="InterPro" id="IPR050748">
    <property type="entry name" value="Glycosyltrans_8_dom-fam"/>
</dbReference>
<keyword evidence="7" id="KW-0460">Magnesium</keyword>
<dbReference type="RefSeq" id="WP_091828413.1">
    <property type="nucleotide sequence ID" value="NZ_FNZK01000001.1"/>
</dbReference>
<dbReference type="SUPFAM" id="SSF53448">
    <property type="entry name" value="Nucleotide-diphospho-sugar transferases"/>
    <property type="match status" value="1"/>
</dbReference>
<dbReference type="Gene3D" id="3.90.550.10">
    <property type="entry name" value="Spore Coat Polysaccharide Biosynthesis Protein SpsA, Chain A"/>
    <property type="match status" value="1"/>
</dbReference>
<dbReference type="InterPro" id="IPR029044">
    <property type="entry name" value="Nucleotide-diphossugar_trans"/>
</dbReference>
<keyword evidence="11" id="KW-1185">Reference proteome</keyword>
<dbReference type="InterPro" id="IPR002495">
    <property type="entry name" value="Glyco_trans_8"/>
</dbReference>
<evidence type="ECO:0000256" key="6">
    <source>
        <dbReference type="ARBA" id="ARBA00022723"/>
    </source>
</evidence>
<keyword evidence="8" id="KW-0448">Lipopolysaccharide biosynthesis</keyword>
<dbReference type="CDD" id="cd04194">
    <property type="entry name" value="GT8_A4GalT_like"/>
    <property type="match status" value="1"/>
</dbReference>
<evidence type="ECO:0000256" key="8">
    <source>
        <dbReference type="ARBA" id="ARBA00022985"/>
    </source>
</evidence>
<dbReference type="EMBL" id="FNZK01000001">
    <property type="protein sequence ID" value="SEI83817.1"/>
    <property type="molecule type" value="Genomic_DNA"/>
</dbReference>
<dbReference type="STRING" id="84035.SAMN05660742_101194"/>
<evidence type="ECO:0000256" key="1">
    <source>
        <dbReference type="ARBA" id="ARBA00001946"/>
    </source>
</evidence>
<dbReference type="GO" id="GO:0046872">
    <property type="term" value="F:metal ion binding"/>
    <property type="evidence" value="ECO:0007669"/>
    <property type="project" value="UniProtKB-KW"/>
</dbReference>
<evidence type="ECO:0000313" key="11">
    <source>
        <dbReference type="Proteomes" id="UP000199662"/>
    </source>
</evidence>
<comment type="pathway">
    <text evidence="2">Bacterial outer membrane biogenesis; LPS core biosynthesis.</text>
</comment>
<organism evidence="10 11">
    <name type="scientific">Propionispira arboris</name>
    <dbReference type="NCBI Taxonomy" id="84035"/>
    <lineage>
        <taxon>Bacteria</taxon>
        <taxon>Bacillati</taxon>
        <taxon>Bacillota</taxon>
        <taxon>Negativicutes</taxon>
        <taxon>Selenomonadales</taxon>
        <taxon>Selenomonadaceae</taxon>
        <taxon>Propionispira</taxon>
    </lineage>
</organism>
<keyword evidence="4 10" id="KW-0328">Glycosyltransferase</keyword>
<protein>
    <submittedName>
        <fullName evidence="10">UDP-D-galactose:(Glucosyl)LPS alpha-1,3-D-galactosyltransferase</fullName>
    </submittedName>
</protein>
<dbReference type="Proteomes" id="UP000199662">
    <property type="component" value="Unassembled WGS sequence"/>
</dbReference>
<comment type="cofactor">
    <cofactor evidence="1">
        <name>Mg(2+)</name>
        <dbReference type="ChEBI" id="CHEBI:18420"/>
    </cofactor>
</comment>
<evidence type="ECO:0000256" key="5">
    <source>
        <dbReference type="ARBA" id="ARBA00022679"/>
    </source>
</evidence>
<comment type="similarity">
    <text evidence="3">Belongs to the glycosyltransferase 8 family.</text>
</comment>
<proteinExistence type="inferred from homology"/>
<dbReference type="Pfam" id="PF01501">
    <property type="entry name" value="Glyco_transf_8"/>
    <property type="match status" value="1"/>
</dbReference>
<evidence type="ECO:0000256" key="3">
    <source>
        <dbReference type="ARBA" id="ARBA00006351"/>
    </source>
</evidence>
<dbReference type="GO" id="GO:0008918">
    <property type="term" value="F:lipopolysaccharide 3-alpha-galactosyltransferase activity"/>
    <property type="evidence" value="ECO:0007669"/>
    <property type="project" value="InterPro"/>
</dbReference>
<reference evidence="10 11" key="1">
    <citation type="submission" date="2016-10" db="EMBL/GenBank/DDBJ databases">
        <authorList>
            <person name="de Groot N.N."/>
        </authorList>
    </citation>
    <scope>NUCLEOTIDE SEQUENCE [LARGE SCALE GENOMIC DNA]</scope>
    <source>
        <strain evidence="10 11">DSM 2179</strain>
    </source>
</reference>
<evidence type="ECO:0000256" key="4">
    <source>
        <dbReference type="ARBA" id="ARBA00022676"/>
    </source>
</evidence>
<keyword evidence="5 10" id="KW-0808">Transferase</keyword>
<evidence type="ECO:0000256" key="2">
    <source>
        <dbReference type="ARBA" id="ARBA00004713"/>
    </source>
</evidence>
<keyword evidence="6" id="KW-0479">Metal-binding</keyword>
<dbReference type="PANTHER" id="PTHR13778:SF47">
    <property type="entry name" value="LIPOPOLYSACCHARIDE 1,3-GALACTOSYLTRANSFERASE"/>
    <property type="match status" value="1"/>
</dbReference>
<feature type="domain" description="Glycosyl transferase family 8 C-terminal" evidence="9">
    <location>
        <begin position="265"/>
        <end position="318"/>
    </location>
</feature>
<gene>
    <name evidence="10" type="ORF">SAMN05660742_101194</name>
</gene>
<sequence length="323" mass="37876">MNLNHAVKKQETFGALKYEDKQPIHIAFGVDANFIRPMGVAMTSLLDNNQQHSLVFHVFANSIELVDIERLNKLAQAEKVLIHLYHINPVIFESMQTTWNYTAATYNRFIVAKLLYPSIDKVIYMDADMVCKGDLAELVQFDFSDKIAMVVADQGKFVANHMKTLDLKNGQYFNAGMLYIDLKAWNENQISEQAMDLLAKRKFFLLDQDALNILLDGRAKFIERKWNEICNMEKKYSKISDEAIIVHFASRNKPWHVWCMHKEKELFIRYAKASLWCDVPFFSVPRSYKEMKMMGAAKLQQGKYKEAILWYWKYWQAKRVEKK</sequence>
<dbReference type="InterPro" id="IPR013645">
    <property type="entry name" value="Glyco_transf_8N"/>
</dbReference>
<dbReference type="PANTHER" id="PTHR13778">
    <property type="entry name" value="GLYCOSYLTRANSFERASE 8 DOMAIN-CONTAINING PROTEIN"/>
    <property type="match status" value="1"/>
</dbReference>
<evidence type="ECO:0000256" key="7">
    <source>
        <dbReference type="ARBA" id="ARBA00022842"/>
    </source>
</evidence>
<name>A0A1H6U2N7_9FIRM</name>
<dbReference type="Pfam" id="PF08437">
    <property type="entry name" value="Glyco_transf_8C"/>
    <property type="match status" value="1"/>
</dbReference>